<keyword evidence="1" id="KW-0433">Leucine-rich repeat</keyword>
<dbReference type="PANTHER" id="PTHR48051:SF1">
    <property type="entry name" value="RAS SUPPRESSOR PROTEIN 1"/>
    <property type="match status" value="1"/>
</dbReference>
<dbReference type="Gene3D" id="3.80.10.10">
    <property type="entry name" value="Ribonuclease Inhibitor"/>
    <property type="match status" value="1"/>
</dbReference>
<evidence type="ECO:0000313" key="3">
    <source>
        <dbReference type="EMBL" id="GBM05288.1"/>
    </source>
</evidence>
<dbReference type="Proteomes" id="UP000499080">
    <property type="component" value="Unassembled WGS sequence"/>
</dbReference>
<keyword evidence="2" id="KW-0677">Repeat</keyword>
<comment type="caution">
    <text evidence="3">The sequence shown here is derived from an EMBL/GenBank/DDBJ whole genome shotgun (WGS) entry which is preliminary data.</text>
</comment>
<dbReference type="InterPro" id="IPR001611">
    <property type="entry name" value="Leu-rich_rpt"/>
</dbReference>
<evidence type="ECO:0000256" key="1">
    <source>
        <dbReference type="ARBA" id="ARBA00022614"/>
    </source>
</evidence>
<dbReference type="Pfam" id="PF13855">
    <property type="entry name" value="LRR_8"/>
    <property type="match status" value="1"/>
</dbReference>
<dbReference type="SUPFAM" id="SSF52058">
    <property type="entry name" value="L domain-like"/>
    <property type="match status" value="1"/>
</dbReference>
<accession>A0A4Y2CNK1</accession>
<evidence type="ECO:0000256" key="2">
    <source>
        <dbReference type="ARBA" id="ARBA00022737"/>
    </source>
</evidence>
<gene>
    <name evidence="3" type="ORF">AVEN_46840_1</name>
</gene>
<dbReference type="EMBL" id="BGPR01000214">
    <property type="protein sequence ID" value="GBM05288.1"/>
    <property type="molecule type" value="Genomic_DNA"/>
</dbReference>
<dbReference type="InterPro" id="IPR032675">
    <property type="entry name" value="LRR_dom_sf"/>
</dbReference>
<evidence type="ECO:0008006" key="5">
    <source>
        <dbReference type="Google" id="ProtNLM"/>
    </source>
</evidence>
<organism evidence="3 4">
    <name type="scientific">Araneus ventricosus</name>
    <name type="common">Orbweaver spider</name>
    <name type="synonym">Epeira ventricosa</name>
    <dbReference type="NCBI Taxonomy" id="182803"/>
    <lineage>
        <taxon>Eukaryota</taxon>
        <taxon>Metazoa</taxon>
        <taxon>Ecdysozoa</taxon>
        <taxon>Arthropoda</taxon>
        <taxon>Chelicerata</taxon>
        <taxon>Arachnida</taxon>
        <taxon>Araneae</taxon>
        <taxon>Araneomorphae</taxon>
        <taxon>Entelegynae</taxon>
        <taxon>Araneoidea</taxon>
        <taxon>Araneidae</taxon>
        <taxon>Araneus</taxon>
    </lineage>
</organism>
<dbReference type="OrthoDB" id="17912at2759"/>
<keyword evidence="4" id="KW-1185">Reference proteome</keyword>
<dbReference type="AlphaFoldDB" id="A0A4Y2CNK1"/>
<dbReference type="InterPro" id="IPR050216">
    <property type="entry name" value="LRR_domain-containing"/>
</dbReference>
<name>A0A4Y2CNK1_ARAVE</name>
<reference evidence="3 4" key="1">
    <citation type="journal article" date="2019" name="Sci. Rep.">
        <title>Orb-weaving spider Araneus ventricosus genome elucidates the spidroin gene catalogue.</title>
        <authorList>
            <person name="Kono N."/>
            <person name="Nakamura H."/>
            <person name="Ohtoshi R."/>
            <person name="Moran D.A.P."/>
            <person name="Shinohara A."/>
            <person name="Yoshida Y."/>
            <person name="Fujiwara M."/>
            <person name="Mori M."/>
            <person name="Tomita M."/>
            <person name="Arakawa K."/>
        </authorList>
    </citation>
    <scope>NUCLEOTIDE SEQUENCE [LARGE SCALE GENOMIC DNA]</scope>
</reference>
<sequence length="361" mass="41379">MISVFHCYEFLFLNKLDHEPDFWTVIKGSVLKENDFSLKCVPNDLWFVAVTVAETKDRFPSFMKKILLKDPYYSPTSADSVLSRYLQYHDFVEMHLDSVFKYGESSALPKELFRCPNLKALSLKYNFLEQLPPDIGKLQKLEYLALTNNKLQNSSIPYTLSFCTSLKVLLLDNNLLDALPGFLLLIPSLNTVHRHGNHNYFKATFMWYHTDVNERILAVPGSSPCVSGLPSLKLLCATAIIGAKMNFFASTIVPPTLADYICGIYFDFNVCYKCRSANWKSKPGYKVYTFKNPYLGNTCVPFQHWACSLQCAEDIEIPARAEQLLSAMEQDRQYYRHVKEAQDSTLYHNKGPFEHIACCIL</sequence>
<dbReference type="PANTHER" id="PTHR48051">
    <property type="match status" value="1"/>
</dbReference>
<dbReference type="GO" id="GO:0005737">
    <property type="term" value="C:cytoplasm"/>
    <property type="evidence" value="ECO:0007669"/>
    <property type="project" value="TreeGrafter"/>
</dbReference>
<evidence type="ECO:0000313" key="4">
    <source>
        <dbReference type="Proteomes" id="UP000499080"/>
    </source>
</evidence>
<proteinExistence type="predicted"/>
<protein>
    <recommendedName>
        <fullName evidence="5">Leucine-rich repeat-containing protein 8A</fullName>
    </recommendedName>
</protein>